<evidence type="ECO:0000313" key="2">
    <source>
        <dbReference type="WBParaSite" id="Hba_16731"/>
    </source>
</evidence>
<accession>A0A1I7XGU4</accession>
<dbReference type="AlphaFoldDB" id="A0A1I7XGU4"/>
<reference evidence="2" key="1">
    <citation type="submission" date="2016-11" db="UniProtKB">
        <authorList>
            <consortium name="WormBaseParasite"/>
        </authorList>
    </citation>
    <scope>IDENTIFICATION</scope>
</reference>
<proteinExistence type="predicted"/>
<protein>
    <submittedName>
        <fullName evidence="2">Uncharacterized protein</fullName>
    </submittedName>
</protein>
<organism evidence="1 2">
    <name type="scientific">Heterorhabditis bacteriophora</name>
    <name type="common">Entomopathogenic nematode worm</name>
    <dbReference type="NCBI Taxonomy" id="37862"/>
    <lineage>
        <taxon>Eukaryota</taxon>
        <taxon>Metazoa</taxon>
        <taxon>Ecdysozoa</taxon>
        <taxon>Nematoda</taxon>
        <taxon>Chromadorea</taxon>
        <taxon>Rhabditida</taxon>
        <taxon>Rhabditina</taxon>
        <taxon>Rhabditomorpha</taxon>
        <taxon>Strongyloidea</taxon>
        <taxon>Heterorhabditidae</taxon>
        <taxon>Heterorhabditis</taxon>
    </lineage>
</organism>
<dbReference type="Proteomes" id="UP000095283">
    <property type="component" value="Unplaced"/>
</dbReference>
<keyword evidence="1" id="KW-1185">Reference proteome</keyword>
<evidence type="ECO:0000313" key="1">
    <source>
        <dbReference type="Proteomes" id="UP000095283"/>
    </source>
</evidence>
<name>A0A1I7XGU4_HETBA</name>
<dbReference type="WBParaSite" id="Hba_16731">
    <property type="protein sequence ID" value="Hba_16731"/>
    <property type="gene ID" value="Hba_16731"/>
</dbReference>
<sequence length="73" mass="8789">METGMLILNEMENAYRVRSCVFLKRFPYRIGLRGGTRNTFFAKDRPTTWHRARELRNFGKKQVLQRNSNLLRK</sequence>